<sequence length="63" mass="7246">MTNQVKIVPELRLPEFDGEWEEKILSQLLEIKSGKVYKETEYTSEGIFSFSNMSEIGVVITFS</sequence>
<name>W1YLT2_9ZZZZ</name>
<organism evidence="3">
    <name type="scientific">human gut metagenome</name>
    <dbReference type="NCBI Taxonomy" id="408170"/>
    <lineage>
        <taxon>unclassified sequences</taxon>
        <taxon>metagenomes</taxon>
        <taxon>organismal metagenomes</taxon>
    </lineage>
</organism>
<keyword evidence="1" id="KW-0680">Restriction system</keyword>
<dbReference type="SUPFAM" id="SSF116734">
    <property type="entry name" value="DNA methylase specificity domain"/>
    <property type="match status" value="1"/>
</dbReference>
<protein>
    <submittedName>
        <fullName evidence="3">Putative type I site-specific deoxyribonuclease specificity subunit</fullName>
    </submittedName>
</protein>
<reference evidence="3" key="1">
    <citation type="submission" date="2013-12" db="EMBL/GenBank/DDBJ databases">
        <title>A Varibaculum cambriense genome reconstructed from a premature infant gut community with otherwise low bacterial novelty that shifts toward anaerobic metabolism during the third week of life.</title>
        <authorList>
            <person name="Brown C.T."/>
            <person name="Sharon I."/>
            <person name="Thomas B.C."/>
            <person name="Castelle C.J."/>
            <person name="Morowitz M.J."/>
            <person name="Banfield J.F."/>
        </authorList>
    </citation>
    <scope>NUCLEOTIDE SEQUENCE</scope>
</reference>
<dbReference type="GO" id="GO:0009307">
    <property type="term" value="P:DNA restriction-modification system"/>
    <property type="evidence" value="ECO:0007669"/>
    <property type="project" value="UniProtKB-KW"/>
</dbReference>
<dbReference type="GO" id="GO:0003677">
    <property type="term" value="F:DNA binding"/>
    <property type="evidence" value="ECO:0007669"/>
    <property type="project" value="UniProtKB-KW"/>
</dbReference>
<dbReference type="Gene3D" id="3.90.220.20">
    <property type="entry name" value="DNA methylase specificity domains"/>
    <property type="match status" value="1"/>
</dbReference>
<proteinExistence type="predicted"/>
<accession>W1YLT2</accession>
<evidence type="ECO:0000256" key="1">
    <source>
        <dbReference type="ARBA" id="ARBA00022747"/>
    </source>
</evidence>
<dbReference type="InterPro" id="IPR044946">
    <property type="entry name" value="Restrct_endonuc_typeI_TRD_sf"/>
</dbReference>
<keyword evidence="2" id="KW-0238">DNA-binding</keyword>
<evidence type="ECO:0000256" key="2">
    <source>
        <dbReference type="ARBA" id="ARBA00023125"/>
    </source>
</evidence>
<dbReference type="EMBL" id="AZMM01003349">
    <property type="protein sequence ID" value="ETJ42675.1"/>
    <property type="molecule type" value="Genomic_DNA"/>
</dbReference>
<comment type="caution">
    <text evidence="3">The sequence shown here is derived from an EMBL/GenBank/DDBJ whole genome shotgun (WGS) entry which is preliminary data.</text>
</comment>
<gene>
    <name evidence="3" type="ORF">Q604_UNBC03349G0002</name>
</gene>
<dbReference type="AlphaFoldDB" id="W1YLT2"/>
<evidence type="ECO:0000313" key="3">
    <source>
        <dbReference type="EMBL" id="ETJ42675.1"/>
    </source>
</evidence>